<gene>
    <name evidence="5" type="ORF">SAMN04488115_10875</name>
</gene>
<dbReference type="GO" id="GO:0042834">
    <property type="term" value="F:peptidoglycan binding"/>
    <property type="evidence" value="ECO:0007669"/>
    <property type="project" value="InterPro"/>
</dbReference>
<dbReference type="InterPro" id="IPR007730">
    <property type="entry name" value="SPOR-like_dom"/>
</dbReference>
<dbReference type="EMBL" id="FNUY01000008">
    <property type="protein sequence ID" value="SEG64214.1"/>
    <property type="molecule type" value="Genomic_DNA"/>
</dbReference>
<name>A0A1H6BU35_9HYPH</name>
<feature type="domain" description="Transglycosylase SLT" evidence="3">
    <location>
        <begin position="48"/>
        <end position="146"/>
    </location>
</feature>
<dbReference type="SUPFAM" id="SSF53955">
    <property type="entry name" value="Lysozyme-like"/>
    <property type="match status" value="1"/>
</dbReference>
<protein>
    <submittedName>
        <fullName evidence="5">Sporulation related domain-containing protein</fullName>
    </submittedName>
</protein>
<accession>A0A1H6BU35</accession>
<evidence type="ECO:0000259" key="4">
    <source>
        <dbReference type="Pfam" id="PF05036"/>
    </source>
</evidence>
<dbReference type="InterPro" id="IPR023346">
    <property type="entry name" value="Lysozyme-like_dom_sf"/>
</dbReference>
<organism evidence="5 6">
    <name type="scientific">Bosea lathyri</name>
    <dbReference type="NCBI Taxonomy" id="1036778"/>
    <lineage>
        <taxon>Bacteria</taxon>
        <taxon>Pseudomonadati</taxon>
        <taxon>Pseudomonadota</taxon>
        <taxon>Alphaproteobacteria</taxon>
        <taxon>Hyphomicrobiales</taxon>
        <taxon>Boseaceae</taxon>
        <taxon>Bosea</taxon>
    </lineage>
</organism>
<dbReference type="Pfam" id="PF05036">
    <property type="entry name" value="SPOR"/>
    <property type="match status" value="1"/>
</dbReference>
<dbReference type="RefSeq" id="WP_103874039.1">
    <property type="nucleotide sequence ID" value="NZ_FNUY01000008.1"/>
</dbReference>
<evidence type="ECO:0000256" key="2">
    <source>
        <dbReference type="ARBA" id="ARBA00009387"/>
    </source>
</evidence>
<dbReference type="AlphaFoldDB" id="A0A1H6BU35"/>
<dbReference type="InterPro" id="IPR008258">
    <property type="entry name" value="Transglycosylase_SLT_dom_1"/>
</dbReference>
<sequence>MLSKFGLSLAKFWLGLGISLIVAVIADICGAHAQETPSSGIDAALCRMIDDAARTHGVPPAFLTRLIFQESSFRPGVTSPAGAQGLAQFMPGTARERGLVDPFDPEQAVPKAAHFLAEMRNRFGNWGLAAAGYNGGPNRVAGWLARGGTGALPYETENYVVAITGATAQQWAQDAKAEANRDARDLPLMRRPATPDSASACGTVVAAVRAGSRPSLSFAEAAFAPWGVQLAGNFSKGRALASFQRAAIRHRAIIGDLQPMIIGTRLRSRGTRAFYRVRLPAATRAAAIALCQRIQSHQGACVVLRS</sequence>
<comment type="similarity">
    <text evidence="1">Belongs to the transglycosylase Slt family.</text>
</comment>
<dbReference type="Gene3D" id="1.10.530.10">
    <property type="match status" value="1"/>
</dbReference>
<proteinExistence type="inferred from homology"/>
<evidence type="ECO:0000259" key="3">
    <source>
        <dbReference type="Pfam" id="PF01464"/>
    </source>
</evidence>
<dbReference type="PANTHER" id="PTHR37423">
    <property type="entry name" value="SOLUBLE LYTIC MUREIN TRANSGLYCOSYLASE-RELATED"/>
    <property type="match status" value="1"/>
</dbReference>
<comment type="similarity">
    <text evidence="2">Belongs to the virb1 family.</text>
</comment>
<keyword evidence="6" id="KW-1185">Reference proteome</keyword>
<reference evidence="5 6" key="1">
    <citation type="submission" date="2016-10" db="EMBL/GenBank/DDBJ databases">
        <authorList>
            <person name="de Groot N.N."/>
        </authorList>
    </citation>
    <scope>NUCLEOTIDE SEQUENCE [LARGE SCALE GENOMIC DNA]</scope>
    <source>
        <strain evidence="5 6">DSM 26656</strain>
    </source>
</reference>
<dbReference type="PANTHER" id="PTHR37423:SF2">
    <property type="entry name" value="MEMBRANE-BOUND LYTIC MUREIN TRANSGLYCOSYLASE C"/>
    <property type="match status" value="1"/>
</dbReference>
<evidence type="ECO:0000313" key="5">
    <source>
        <dbReference type="EMBL" id="SEG64214.1"/>
    </source>
</evidence>
<evidence type="ECO:0000313" key="6">
    <source>
        <dbReference type="Proteomes" id="UP000236743"/>
    </source>
</evidence>
<dbReference type="Proteomes" id="UP000236743">
    <property type="component" value="Unassembled WGS sequence"/>
</dbReference>
<dbReference type="Pfam" id="PF01464">
    <property type="entry name" value="SLT"/>
    <property type="match status" value="1"/>
</dbReference>
<feature type="domain" description="SPOR" evidence="4">
    <location>
        <begin position="225"/>
        <end position="304"/>
    </location>
</feature>
<evidence type="ECO:0000256" key="1">
    <source>
        <dbReference type="ARBA" id="ARBA00007734"/>
    </source>
</evidence>
<dbReference type="OrthoDB" id="9801695at2"/>